<proteinExistence type="predicted"/>
<keyword evidence="7" id="KW-1185">Reference proteome</keyword>
<accession>A0A1H6DXS9</accession>
<dbReference type="Pfam" id="PF08100">
    <property type="entry name" value="Dimerisation"/>
    <property type="match status" value="1"/>
</dbReference>
<dbReference type="Proteomes" id="UP000236732">
    <property type="component" value="Unassembled WGS sequence"/>
</dbReference>
<dbReference type="GO" id="GO:0008171">
    <property type="term" value="F:O-methyltransferase activity"/>
    <property type="evidence" value="ECO:0007669"/>
    <property type="project" value="InterPro"/>
</dbReference>
<name>A0A1H6DXS9_9ACTN</name>
<dbReference type="EMBL" id="FNVT01000006">
    <property type="protein sequence ID" value="SEG89385.1"/>
    <property type="molecule type" value="Genomic_DNA"/>
</dbReference>
<dbReference type="SUPFAM" id="SSF46785">
    <property type="entry name" value="Winged helix' DNA-binding domain"/>
    <property type="match status" value="1"/>
</dbReference>
<dbReference type="GO" id="GO:0046983">
    <property type="term" value="F:protein dimerization activity"/>
    <property type="evidence" value="ECO:0007669"/>
    <property type="project" value="InterPro"/>
</dbReference>
<sequence length="344" mass="37321">MPAPAAQAPTPLPIMEMMSGVWVSKTVAAANDLDLFTKLSGRPPQTVEQIARLTGLSRRPAESLVVGCASLGLLRRAADGYVNSPLSERYLVRTRPDYFGGWVEVLDRHDHPGWMRLTEALREDHPTVWDSGERTSLFDGMEPGMVEVFWEGMCALSRFTAAALADTLDLSGTRALLDVGGGGAAFDLELCARHPGLRAAVYDLPFVCDLTRPKIEKAGMADRITLIPGDFFAEPRLPSGYDTLLLSSILHDWNDDDARTILAKCFAALPSGGRLLICELLLNEERDGPPEAALMGLTMLVWTWGRGFSAGELTDWLSDTGFTSVTVDRFTAPGANAVITATKP</sequence>
<dbReference type="InterPro" id="IPR036388">
    <property type="entry name" value="WH-like_DNA-bd_sf"/>
</dbReference>
<dbReference type="SUPFAM" id="SSF53335">
    <property type="entry name" value="S-adenosyl-L-methionine-dependent methyltransferases"/>
    <property type="match status" value="1"/>
</dbReference>
<dbReference type="InterPro" id="IPR001077">
    <property type="entry name" value="COMT_C"/>
</dbReference>
<protein>
    <submittedName>
        <fullName evidence="6">Ubiquinone/menaquinone biosynthesis C-methylase UbiE</fullName>
    </submittedName>
</protein>
<dbReference type="PROSITE" id="PS51683">
    <property type="entry name" value="SAM_OMT_II"/>
    <property type="match status" value="1"/>
</dbReference>
<evidence type="ECO:0000259" key="4">
    <source>
        <dbReference type="Pfam" id="PF00891"/>
    </source>
</evidence>
<feature type="domain" description="O-methyltransferase C-terminal" evidence="4">
    <location>
        <begin position="114"/>
        <end position="322"/>
    </location>
</feature>
<dbReference type="PANTHER" id="PTHR43712:SF2">
    <property type="entry name" value="O-METHYLTRANSFERASE CICE"/>
    <property type="match status" value="1"/>
</dbReference>
<evidence type="ECO:0000313" key="7">
    <source>
        <dbReference type="Proteomes" id="UP000236732"/>
    </source>
</evidence>
<dbReference type="Gene3D" id="1.10.10.10">
    <property type="entry name" value="Winged helix-like DNA-binding domain superfamily/Winged helix DNA-binding domain"/>
    <property type="match status" value="1"/>
</dbReference>
<organism evidence="6 7">
    <name type="scientific">Nonomuraea solani</name>
    <dbReference type="NCBI Taxonomy" id="1144553"/>
    <lineage>
        <taxon>Bacteria</taxon>
        <taxon>Bacillati</taxon>
        <taxon>Actinomycetota</taxon>
        <taxon>Actinomycetes</taxon>
        <taxon>Streptosporangiales</taxon>
        <taxon>Streptosporangiaceae</taxon>
        <taxon>Nonomuraea</taxon>
    </lineage>
</organism>
<dbReference type="AlphaFoldDB" id="A0A1H6DXS9"/>
<dbReference type="InterPro" id="IPR012967">
    <property type="entry name" value="COMT_dimerisation"/>
</dbReference>
<evidence type="ECO:0000313" key="6">
    <source>
        <dbReference type="EMBL" id="SEG89385.1"/>
    </source>
</evidence>
<evidence type="ECO:0000256" key="3">
    <source>
        <dbReference type="ARBA" id="ARBA00022691"/>
    </source>
</evidence>
<gene>
    <name evidence="6" type="ORF">SAMN05444920_106441</name>
</gene>
<evidence type="ECO:0000256" key="2">
    <source>
        <dbReference type="ARBA" id="ARBA00022679"/>
    </source>
</evidence>
<keyword evidence="6" id="KW-0830">Ubiquinone</keyword>
<keyword evidence="3" id="KW-0949">S-adenosyl-L-methionine</keyword>
<feature type="domain" description="O-methyltransferase dimerisation" evidence="5">
    <location>
        <begin position="15"/>
        <end position="92"/>
    </location>
</feature>
<reference evidence="6 7" key="1">
    <citation type="submission" date="2016-10" db="EMBL/GenBank/DDBJ databases">
        <authorList>
            <person name="de Groot N.N."/>
        </authorList>
    </citation>
    <scope>NUCLEOTIDE SEQUENCE [LARGE SCALE GENOMIC DNA]</scope>
    <source>
        <strain evidence="6 7">CGMCC 4.7037</strain>
    </source>
</reference>
<dbReference type="Gene3D" id="3.40.50.150">
    <property type="entry name" value="Vaccinia Virus protein VP39"/>
    <property type="match status" value="1"/>
</dbReference>
<dbReference type="InterPro" id="IPR016461">
    <property type="entry name" value="COMT-like"/>
</dbReference>
<dbReference type="InterPro" id="IPR036390">
    <property type="entry name" value="WH_DNA-bd_sf"/>
</dbReference>
<dbReference type="Pfam" id="PF00891">
    <property type="entry name" value="Methyltransf_2"/>
    <property type="match status" value="1"/>
</dbReference>
<keyword evidence="1 6" id="KW-0489">Methyltransferase</keyword>
<dbReference type="PANTHER" id="PTHR43712">
    <property type="entry name" value="PUTATIVE (AFU_ORTHOLOGUE AFUA_4G14580)-RELATED"/>
    <property type="match status" value="1"/>
</dbReference>
<dbReference type="InterPro" id="IPR029063">
    <property type="entry name" value="SAM-dependent_MTases_sf"/>
</dbReference>
<evidence type="ECO:0000259" key="5">
    <source>
        <dbReference type="Pfam" id="PF08100"/>
    </source>
</evidence>
<keyword evidence="2" id="KW-0808">Transferase</keyword>
<dbReference type="GO" id="GO:0032259">
    <property type="term" value="P:methylation"/>
    <property type="evidence" value="ECO:0007669"/>
    <property type="project" value="UniProtKB-KW"/>
</dbReference>
<evidence type="ECO:0000256" key="1">
    <source>
        <dbReference type="ARBA" id="ARBA00022603"/>
    </source>
</evidence>